<evidence type="ECO:0000313" key="4">
    <source>
        <dbReference type="Proteomes" id="UP000186594"/>
    </source>
</evidence>
<dbReference type="GO" id="GO:0070898">
    <property type="term" value="P:RNA polymerase III preinitiation complex assembly"/>
    <property type="evidence" value="ECO:0007669"/>
    <property type="project" value="TreeGrafter"/>
</dbReference>
<evidence type="ECO:0000259" key="2">
    <source>
        <dbReference type="SMART" id="SM00717"/>
    </source>
</evidence>
<feature type="region of interest" description="Disordered" evidence="1">
    <location>
        <begin position="140"/>
        <end position="160"/>
    </location>
</feature>
<dbReference type="Gene3D" id="1.10.10.60">
    <property type="entry name" value="Homeodomain-like"/>
    <property type="match status" value="1"/>
</dbReference>
<feature type="non-terminal residue" evidence="3">
    <location>
        <position position="1"/>
    </location>
</feature>
<dbReference type="SUPFAM" id="SSF46689">
    <property type="entry name" value="Homeodomain-like"/>
    <property type="match status" value="1"/>
</dbReference>
<dbReference type="GO" id="GO:0001156">
    <property type="term" value="F:TFIIIC-class transcription factor complex binding"/>
    <property type="evidence" value="ECO:0007669"/>
    <property type="project" value="TreeGrafter"/>
</dbReference>
<dbReference type="AlphaFoldDB" id="A0A1U7LR54"/>
<reference evidence="3 4" key="1">
    <citation type="submission" date="2016-04" db="EMBL/GenBank/DDBJ databases">
        <title>Evolutionary innovation and constraint leading to complex multicellularity in the Ascomycota.</title>
        <authorList>
            <person name="Cisse O."/>
            <person name="Nguyen A."/>
            <person name="Hewitt D.A."/>
            <person name="Jedd G."/>
            <person name="Stajich J.E."/>
        </authorList>
    </citation>
    <scope>NUCLEOTIDE SEQUENCE [LARGE SCALE GENOMIC DNA]</scope>
    <source>
        <strain evidence="3 4">DAH-3</strain>
    </source>
</reference>
<proteinExistence type="predicted"/>
<dbReference type="InterPro" id="IPR009057">
    <property type="entry name" value="Homeodomain-like_sf"/>
</dbReference>
<evidence type="ECO:0000256" key="1">
    <source>
        <dbReference type="SAM" id="MobiDB-lite"/>
    </source>
</evidence>
<gene>
    <name evidence="3" type="ORF">NEOLI_002839</name>
</gene>
<protein>
    <submittedName>
        <fullName evidence="3">Transcription factor TFIIIB component B</fullName>
    </submittedName>
</protein>
<accession>A0A1U7LR54</accession>
<dbReference type="OMA" id="DEQTEMF"/>
<feature type="domain" description="Myb-like" evidence="2">
    <location>
        <begin position="22"/>
        <end position="70"/>
    </location>
</feature>
<dbReference type="InterPro" id="IPR001005">
    <property type="entry name" value="SANT/Myb"/>
</dbReference>
<dbReference type="STRING" id="1198029.A0A1U7LR54"/>
<keyword evidence="4" id="KW-1185">Reference proteome</keyword>
<dbReference type="PANTHER" id="PTHR22929:SF0">
    <property type="entry name" value="TRANSCRIPTION FACTOR TFIIIB COMPONENT B'' HOMOLOG"/>
    <property type="match status" value="1"/>
</dbReference>
<evidence type="ECO:0000313" key="3">
    <source>
        <dbReference type="EMBL" id="OLL25108.1"/>
    </source>
</evidence>
<dbReference type="GO" id="GO:0000126">
    <property type="term" value="C:transcription factor TFIIIB complex"/>
    <property type="evidence" value="ECO:0007669"/>
    <property type="project" value="TreeGrafter"/>
</dbReference>
<dbReference type="SMART" id="SM00717">
    <property type="entry name" value="SANT"/>
    <property type="match status" value="1"/>
</dbReference>
<organism evidence="3 4">
    <name type="scientific">Neolecta irregularis (strain DAH-3)</name>
    <dbReference type="NCBI Taxonomy" id="1198029"/>
    <lineage>
        <taxon>Eukaryota</taxon>
        <taxon>Fungi</taxon>
        <taxon>Dikarya</taxon>
        <taxon>Ascomycota</taxon>
        <taxon>Taphrinomycotina</taxon>
        <taxon>Neolectales</taxon>
        <taxon>Neolectaceae</taxon>
        <taxon>Neolecta</taxon>
    </lineage>
</organism>
<dbReference type="OrthoDB" id="272624at2759"/>
<dbReference type="PANTHER" id="PTHR22929">
    <property type="entry name" value="RNA POLYMERASE III TRANSCRIPTION INITIATION FACTOR B"/>
    <property type="match status" value="1"/>
</dbReference>
<sequence length="174" mass="20421">EYIEESSINRRVTCLTWGKQLKNEKWDSQSTLLFYEGLNLWGTDFEMIAQMFPNRNRRNIRNKFNNEERKDPSNITLALRTKKPLGALILYQTNIDLEEYSRLAGTTFRSIVEIEADLEQLKTDFYSTRKENQKAAERLLQESKQSLPNEKKESSIQPDEEIVGQIDMNIYSST</sequence>
<dbReference type="Proteomes" id="UP000186594">
    <property type="component" value="Unassembled WGS sequence"/>
</dbReference>
<comment type="caution">
    <text evidence="3">The sequence shown here is derived from an EMBL/GenBank/DDBJ whole genome shotgun (WGS) entry which is preliminary data.</text>
</comment>
<dbReference type="EMBL" id="LXFE01000503">
    <property type="protein sequence ID" value="OLL25108.1"/>
    <property type="molecule type" value="Genomic_DNA"/>
</dbReference>
<dbReference type="Pfam" id="PF15963">
    <property type="entry name" value="Myb_DNA-bind_7"/>
    <property type="match status" value="1"/>
</dbReference>
<name>A0A1U7LR54_NEOID</name>
<dbReference type="InterPro" id="IPR039467">
    <property type="entry name" value="TFIIIB_B''_Myb"/>
</dbReference>